<dbReference type="AlphaFoldDB" id="A0A9P1CY84"/>
<proteinExistence type="predicted"/>
<evidence type="ECO:0000313" key="4">
    <source>
        <dbReference type="EMBL" id="CAL4787240.1"/>
    </source>
</evidence>
<organism evidence="3">
    <name type="scientific">Cladocopium goreaui</name>
    <dbReference type="NCBI Taxonomy" id="2562237"/>
    <lineage>
        <taxon>Eukaryota</taxon>
        <taxon>Sar</taxon>
        <taxon>Alveolata</taxon>
        <taxon>Dinophyceae</taxon>
        <taxon>Suessiales</taxon>
        <taxon>Symbiodiniaceae</taxon>
        <taxon>Cladocopium</taxon>
    </lineage>
</organism>
<dbReference type="EMBL" id="CAMXCT030002702">
    <property type="protein sequence ID" value="CAL4787240.1"/>
    <property type="molecule type" value="Genomic_DNA"/>
</dbReference>
<feature type="transmembrane region" description="Helical" evidence="2">
    <location>
        <begin position="346"/>
        <end position="365"/>
    </location>
</feature>
<sequence>MLTMEGFVQKRVPSPYKRLVLDRLLTVFLNYTDLITDILVMLQYGCFLQHTLSTNCTTGIENVGNVTTSWIPTCEPHWWWFGLSLSILVVSTVAHAFVYTIRPGQNQKFCCFCCLGIFQLTYLRDLWLAVLYPTTAEAEEEKHSTVGRDFTVKILECTPQLYLQTFVLFSIQAHGDRLKVVSTLLSAASLALGLVKFMAAQSVYQQNFLQTFARKLTVGLFLTTDQLLRASAYSLMLSEVARPLGIPIILLFPVLSLIICYKALGRSGFGGFCLAFSVGVLAGHILPLFSLTSTLGDSTDFRGPAWWQEIYFYLALPLRYIEMTFCGVVGLTVAKTTCGHVPVIEMITFFSLMVGNLVFFIAMFFCMSKTQVNPTDELQAKPDSPPMTLVGANSVPQGN</sequence>
<feature type="transmembrane region" description="Helical" evidence="2">
    <location>
        <begin position="271"/>
        <end position="290"/>
    </location>
</feature>
<dbReference type="OrthoDB" id="449131at2759"/>
<keyword evidence="2" id="KW-0472">Membrane</keyword>
<keyword evidence="2" id="KW-1133">Transmembrane helix</keyword>
<feature type="transmembrane region" description="Helical" evidence="2">
    <location>
        <begin position="180"/>
        <end position="199"/>
    </location>
</feature>
<name>A0A9P1CY84_9DINO</name>
<accession>A0A9P1CY84</accession>
<gene>
    <name evidence="3" type="ORF">C1SCF055_LOCUS26085</name>
</gene>
<dbReference type="Proteomes" id="UP001152797">
    <property type="component" value="Unassembled WGS sequence"/>
</dbReference>
<dbReference type="EMBL" id="CAMXCT010002702">
    <property type="protein sequence ID" value="CAI3999928.1"/>
    <property type="molecule type" value="Genomic_DNA"/>
</dbReference>
<evidence type="ECO:0000313" key="5">
    <source>
        <dbReference type="Proteomes" id="UP001152797"/>
    </source>
</evidence>
<protein>
    <submittedName>
        <fullName evidence="4">Beta-glucosidase</fullName>
    </submittedName>
</protein>
<feature type="region of interest" description="Disordered" evidence="1">
    <location>
        <begin position="376"/>
        <end position="399"/>
    </location>
</feature>
<feature type="transmembrane region" description="Helical" evidence="2">
    <location>
        <begin position="78"/>
        <end position="99"/>
    </location>
</feature>
<evidence type="ECO:0000256" key="1">
    <source>
        <dbReference type="SAM" id="MobiDB-lite"/>
    </source>
</evidence>
<reference evidence="3" key="1">
    <citation type="submission" date="2022-10" db="EMBL/GenBank/DDBJ databases">
        <authorList>
            <person name="Chen Y."/>
            <person name="Dougan E. K."/>
            <person name="Chan C."/>
            <person name="Rhodes N."/>
            <person name="Thang M."/>
        </authorList>
    </citation>
    <scope>NUCLEOTIDE SEQUENCE</scope>
</reference>
<feature type="transmembrane region" description="Helical" evidence="2">
    <location>
        <begin position="310"/>
        <end position="334"/>
    </location>
</feature>
<feature type="transmembrane region" description="Helical" evidence="2">
    <location>
        <begin position="20"/>
        <end position="44"/>
    </location>
</feature>
<dbReference type="EMBL" id="CAMXCT020002702">
    <property type="protein sequence ID" value="CAL1153303.1"/>
    <property type="molecule type" value="Genomic_DNA"/>
</dbReference>
<evidence type="ECO:0000256" key="2">
    <source>
        <dbReference type="SAM" id="Phobius"/>
    </source>
</evidence>
<reference evidence="4 5" key="2">
    <citation type="submission" date="2024-05" db="EMBL/GenBank/DDBJ databases">
        <authorList>
            <person name="Chen Y."/>
            <person name="Shah S."/>
            <person name="Dougan E. K."/>
            <person name="Thang M."/>
            <person name="Chan C."/>
        </authorList>
    </citation>
    <scope>NUCLEOTIDE SEQUENCE [LARGE SCALE GENOMIC DNA]</scope>
</reference>
<evidence type="ECO:0000313" key="3">
    <source>
        <dbReference type="EMBL" id="CAI3999928.1"/>
    </source>
</evidence>
<keyword evidence="5" id="KW-1185">Reference proteome</keyword>
<keyword evidence="2" id="KW-0812">Transmembrane</keyword>
<feature type="transmembrane region" description="Helical" evidence="2">
    <location>
        <begin position="244"/>
        <end position="264"/>
    </location>
</feature>
<comment type="caution">
    <text evidence="3">The sequence shown here is derived from an EMBL/GenBank/DDBJ whole genome shotgun (WGS) entry which is preliminary data.</text>
</comment>